<reference evidence="10 11" key="1">
    <citation type="submission" date="2016-03" db="EMBL/GenBank/DDBJ databases">
        <title>Fine-scale spatial genetic structure of a fungal parasite of coffee scale insects.</title>
        <authorList>
            <person name="Jackson D."/>
            <person name="Zemenick K.A."/>
            <person name="Malloure B."/>
            <person name="Quandt C.A."/>
            <person name="James T.Y."/>
        </authorList>
    </citation>
    <scope>NUCLEOTIDE SEQUENCE [LARGE SCALE GENOMIC DNA]</scope>
    <source>
        <strain evidence="10 11">UM487</strain>
    </source>
</reference>
<comment type="similarity">
    <text evidence="3">Belongs to the TPT transporter family. SLC35D subfamily.</text>
</comment>
<evidence type="ECO:0000256" key="8">
    <source>
        <dbReference type="SAM" id="Phobius"/>
    </source>
</evidence>
<evidence type="ECO:0000313" key="11">
    <source>
        <dbReference type="Proteomes" id="UP000243081"/>
    </source>
</evidence>
<comment type="caution">
    <text evidence="10">The sequence shown here is derived from an EMBL/GenBank/DDBJ whole genome shotgun (WGS) entry which is preliminary data.</text>
</comment>
<dbReference type="Proteomes" id="UP000243081">
    <property type="component" value="Unassembled WGS sequence"/>
</dbReference>
<protein>
    <recommendedName>
        <fullName evidence="9">Sugar phosphate transporter domain-containing protein</fullName>
    </recommendedName>
</protein>
<dbReference type="OrthoDB" id="6418713at2759"/>
<evidence type="ECO:0000256" key="6">
    <source>
        <dbReference type="ARBA" id="ARBA00022989"/>
    </source>
</evidence>
<accession>A0A179IT55</accession>
<keyword evidence="11" id="KW-1185">Reference proteome</keyword>
<comment type="function">
    <text evidence="1">Involved in the import of GDP-mannose from the cytoplasm into the Golgi lumen.</text>
</comment>
<dbReference type="InterPro" id="IPR004853">
    <property type="entry name" value="Sugar_P_trans_dom"/>
</dbReference>
<dbReference type="AlphaFoldDB" id="A0A179IT55"/>
<dbReference type="InterPro" id="IPR050186">
    <property type="entry name" value="TPT_transporter"/>
</dbReference>
<evidence type="ECO:0000256" key="2">
    <source>
        <dbReference type="ARBA" id="ARBA00004477"/>
    </source>
</evidence>
<keyword evidence="5 8" id="KW-0812">Transmembrane</keyword>
<dbReference type="PANTHER" id="PTHR11132">
    <property type="entry name" value="SOLUTE CARRIER FAMILY 35"/>
    <property type="match status" value="1"/>
</dbReference>
<feature type="transmembrane region" description="Helical" evidence="8">
    <location>
        <begin position="280"/>
        <end position="299"/>
    </location>
</feature>
<keyword evidence="6 8" id="KW-1133">Transmembrane helix</keyword>
<dbReference type="EMBL" id="LUKN01000200">
    <property type="protein sequence ID" value="OAR05009.1"/>
    <property type="molecule type" value="Genomic_DNA"/>
</dbReference>
<organism evidence="10 11">
    <name type="scientific">Cordyceps confragosa</name>
    <name type="common">Lecanicillium lecanii</name>
    <dbReference type="NCBI Taxonomy" id="2714763"/>
    <lineage>
        <taxon>Eukaryota</taxon>
        <taxon>Fungi</taxon>
        <taxon>Dikarya</taxon>
        <taxon>Ascomycota</taxon>
        <taxon>Pezizomycotina</taxon>
        <taxon>Sordariomycetes</taxon>
        <taxon>Hypocreomycetidae</taxon>
        <taxon>Hypocreales</taxon>
        <taxon>Cordycipitaceae</taxon>
        <taxon>Akanthomyces</taxon>
    </lineage>
</organism>
<feature type="transmembrane region" description="Helical" evidence="8">
    <location>
        <begin position="252"/>
        <end position="273"/>
    </location>
</feature>
<dbReference type="Pfam" id="PF03151">
    <property type="entry name" value="TPT"/>
    <property type="match status" value="1"/>
</dbReference>
<comment type="subunit">
    <text evidence="4">Homooligomer.</text>
</comment>
<evidence type="ECO:0000313" key="10">
    <source>
        <dbReference type="EMBL" id="OAR05009.1"/>
    </source>
</evidence>
<feature type="transmembrane region" description="Helical" evidence="8">
    <location>
        <begin position="335"/>
        <end position="356"/>
    </location>
</feature>
<dbReference type="GO" id="GO:0005789">
    <property type="term" value="C:endoplasmic reticulum membrane"/>
    <property type="evidence" value="ECO:0007669"/>
    <property type="project" value="UniProtKB-SubCell"/>
</dbReference>
<comment type="subcellular location">
    <subcellularLocation>
        <location evidence="2">Endoplasmic reticulum membrane</location>
        <topology evidence="2">Multi-pass membrane protein</topology>
    </subcellularLocation>
</comment>
<evidence type="ECO:0000256" key="1">
    <source>
        <dbReference type="ARBA" id="ARBA00003420"/>
    </source>
</evidence>
<name>A0A179IT55_CORDF</name>
<evidence type="ECO:0000259" key="9">
    <source>
        <dbReference type="Pfam" id="PF03151"/>
    </source>
</evidence>
<keyword evidence="7 8" id="KW-0472">Membrane</keyword>
<feature type="domain" description="Sugar phosphate transporter" evidence="9">
    <location>
        <begin position="121"/>
        <end position="242"/>
    </location>
</feature>
<gene>
    <name evidence="10" type="ORF">LLEC1_02760</name>
</gene>
<feature type="transmembrane region" description="Helical" evidence="8">
    <location>
        <begin position="205"/>
        <end position="232"/>
    </location>
</feature>
<proteinExistence type="inferred from homology"/>
<evidence type="ECO:0000256" key="5">
    <source>
        <dbReference type="ARBA" id="ARBA00022692"/>
    </source>
</evidence>
<feature type="transmembrane region" description="Helical" evidence="8">
    <location>
        <begin position="143"/>
        <end position="166"/>
    </location>
</feature>
<evidence type="ECO:0000256" key="7">
    <source>
        <dbReference type="ARBA" id="ARBA00023136"/>
    </source>
</evidence>
<evidence type="ECO:0000256" key="3">
    <source>
        <dbReference type="ARBA" id="ARBA00010425"/>
    </source>
</evidence>
<evidence type="ECO:0000256" key="4">
    <source>
        <dbReference type="ARBA" id="ARBA00011182"/>
    </source>
</evidence>
<sequence>MTRAAGDARVLPIADKSSASGSNSGIHPSLFILNAAAHDRRTAFTSSILTAIVSSYRNWMFFSTTTIFFQQVAARHRRLSYVHRVLFETPRANSFTGYLPTNAHTAIILTSWHLVFATAATQILARTTTLLDSRKALPINGRMYLRTIVPIGVLYTGFLVFCNLVYLYLSVAFIQMLKSASPVAVLFTSWAFGVTEPNRGKLLNILVIVIGITIASFGEINFSMIGFVYQVLGTVFEPVRLIMIQIGKTSGLVLTLTGNLKAILIVAVSAVIWKTRISTLLALGYGIALLGLSYYSLGYDNCAKIFNSTSSYLSATMNSYSAVRGSPDDVFNRQYIVLGGTVLGFLLILTILVLNLSPDGLPPAPFGTH</sequence>